<evidence type="ECO:0000313" key="1">
    <source>
        <dbReference type="Proteomes" id="UP000095287"/>
    </source>
</evidence>
<organism evidence="1 2">
    <name type="scientific">Steinernema glaseri</name>
    <dbReference type="NCBI Taxonomy" id="37863"/>
    <lineage>
        <taxon>Eukaryota</taxon>
        <taxon>Metazoa</taxon>
        <taxon>Ecdysozoa</taxon>
        <taxon>Nematoda</taxon>
        <taxon>Chromadorea</taxon>
        <taxon>Rhabditida</taxon>
        <taxon>Tylenchina</taxon>
        <taxon>Panagrolaimomorpha</taxon>
        <taxon>Strongyloidoidea</taxon>
        <taxon>Steinernematidae</taxon>
        <taxon>Steinernema</taxon>
    </lineage>
</organism>
<sequence length="89" mass="10039">MQLSEHEITLDLSPTCLGKNSRIMVNVRNGTTFEDGSIVYLHEATKHEITLDLSPISNVWSLHNARGEMSNCNSDGSFLFLERTKDMKI</sequence>
<dbReference type="AlphaFoldDB" id="A0A1I8A3A0"/>
<reference evidence="2" key="1">
    <citation type="submission" date="2016-11" db="UniProtKB">
        <authorList>
            <consortium name="WormBaseParasite"/>
        </authorList>
    </citation>
    <scope>IDENTIFICATION</scope>
</reference>
<proteinExistence type="predicted"/>
<accession>A0A1I8A3A0</accession>
<dbReference type="Proteomes" id="UP000095287">
    <property type="component" value="Unplaced"/>
</dbReference>
<keyword evidence="1" id="KW-1185">Reference proteome</keyword>
<evidence type="ECO:0000313" key="2">
    <source>
        <dbReference type="WBParaSite" id="L893_g32423.t1"/>
    </source>
</evidence>
<dbReference type="WBParaSite" id="L893_g32423.t1">
    <property type="protein sequence ID" value="L893_g32423.t1"/>
    <property type="gene ID" value="L893_g32423"/>
</dbReference>
<name>A0A1I8A3A0_9BILA</name>
<protein>
    <submittedName>
        <fullName evidence="2">LAM_G_DOMAIN domain-containing protein</fullName>
    </submittedName>
</protein>